<dbReference type="Proteomes" id="UP000189004">
    <property type="component" value="Unassembled WGS sequence"/>
</dbReference>
<dbReference type="EMBL" id="MCOK01000001">
    <property type="protein sequence ID" value="OOC55556.1"/>
    <property type="molecule type" value="Genomic_DNA"/>
</dbReference>
<proteinExistence type="predicted"/>
<sequence length="78" mass="8753">MFSGVGPSFSLSWISSHLVSRSRHASSAWKLCDSMIRWEMLRLSGSAEFARAVERFSLISSILSSYHLTSVLIFSRTP</sequence>
<keyword evidence="2" id="KW-1185">Reference proteome</keyword>
<comment type="caution">
    <text evidence="1">The sequence shown here is derived from an EMBL/GenBank/DDBJ whole genome shotgun (WGS) entry which is preliminary data.</text>
</comment>
<evidence type="ECO:0000313" key="1">
    <source>
        <dbReference type="EMBL" id="OOC55556.1"/>
    </source>
</evidence>
<evidence type="ECO:0000313" key="2">
    <source>
        <dbReference type="Proteomes" id="UP000189004"/>
    </source>
</evidence>
<protein>
    <submittedName>
        <fullName evidence="1">Uncharacterized protein</fullName>
    </submittedName>
</protein>
<name>A0A1V3C4U9_9ACTN</name>
<organism evidence="1 2">
    <name type="scientific">Nocardiopsis sinuspersici</name>
    <dbReference type="NCBI Taxonomy" id="501010"/>
    <lineage>
        <taxon>Bacteria</taxon>
        <taxon>Bacillati</taxon>
        <taxon>Actinomycetota</taxon>
        <taxon>Actinomycetes</taxon>
        <taxon>Streptosporangiales</taxon>
        <taxon>Nocardiopsidaceae</taxon>
        <taxon>Nocardiopsis</taxon>
    </lineage>
</organism>
<reference evidence="2" key="1">
    <citation type="submission" date="2016-08" db="EMBL/GenBank/DDBJ databases">
        <authorList>
            <person name="Tokovenko B."/>
            <person name="Kalinowski J."/>
        </authorList>
    </citation>
    <scope>NUCLEOTIDE SEQUENCE [LARGE SCALE GENOMIC DNA]</scope>
    <source>
        <strain evidence="2">UTMC102</strain>
    </source>
</reference>
<accession>A0A1V3C4U9</accession>
<gene>
    <name evidence="1" type="ORF">NOSIN_18440</name>
</gene>
<dbReference type="AlphaFoldDB" id="A0A1V3C4U9"/>